<evidence type="ECO:0000313" key="8">
    <source>
        <dbReference type="Proteomes" id="UP000887116"/>
    </source>
</evidence>
<feature type="transmembrane region" description="Helical" evidence="6">
    <location>
        <begin position="67"/>
        <end position="88"/>
    </location>
</feature>
<feature type="compositionally biased region" description="Acidic residues" evidence="5">
    <location>
        <begin position="10"/>
        <end position="19"/>
    </location>
</feature>
<dbReference type="Gene3D" id="1.10.1450.10">
    <property type="entry name" value="Tetraspanin"/>
    <property type="match status" value="1"/>
</dbReference>
<feature type="transmembrane region" description="Helical" evidence="6">
    <location>
        <begin position="141"/>
        <end position="165"/>
    </location>
</feature>
<organism evidence="7 8">
    <name type="scientific">Trichonephila clavata</name>
    <name type="common">Joro spider</name>
    <name type="synonym">Nephila clavata</name>
    <dbReference type="NCBI Taxonomy" id="2740835"/>
    <lineage>
        <taxon>Eukaryota</taxon>
        <taxon>Metazoa</taxon>
        <taxon>Ecdysozoa</taxon>
        <taxon>Arthropoda</taxon>
        <taxon>Chelicerata</taxon>
        <taxon>Arachnida</taxon>
        <taxon>Araneae</taxon>
        <taxon>Araneomorphae</taxon>
        <taxon>Entelegynae</taxon>
        <taxon>Araneoidea</taxon>
        <taxon>Nephilidae</taxon>
        <taxon>Trichonephila</taxon>
    </lineage>
</organism>
<dbReference type="PRINTS" id="PR00259">
    <property type="entry name" value="TMFOUR"/>
</dbReference>
<dbReference type="CDD" id="cd03127">
    <property type="entry name" value="tetraspanin_LEL"/>
    <property type="match status" value="1"/>
</dbReference>
<gene>
    <name evidence="7" type="ORF">TNCT_576371</name>
</gene>
<accession>A0A8X6G736</accession>
<evidence type="ECO:0000313" key="7">
    <source>
        <dbReference type="EMBL" id="GFQ95789.1"/>
    </source>
</evidence>
<reference evidence="7" key="1">
    <citation type="submission" date="2020-07" db="EMBL/GenBank/DDBJ databases">
        <title>Multicomponent nature underlies the extraordinary mechanical properties of spider dragline silk.</title>
        <authorList>
            <person name="Kono N."/>
            <person name="Nakamura H."/>
            <person name="Mori M."/>
            <person name="Yoshida Y."/>
            <person name="Ohtoshi R."/>
            <person name="Malay A.D."/>
            <person name="Moran D.A.P."/>
            <person name="Tomita M."/>
            <person name="Numata K."/>
            <person name="Arakawa K."/>
        </authorList>
    </citation>
    <scope>NUCLEOTIDE SEQUENCE</scope>
</reference>
<dbReference type="Pfam" id="PF00335">
    <property type="entry name" value="Tetraspanin"/>
    <property type="match status" value="1"/>
</dbReference>
<keyword evidence="4 6" id="KW-0472">Membrane</keyword>
<dbReference type="EMBL" id="BMAO01024504">
    <property type="protein sequence ID" value="GFQ95789.1"/>
    <property type="molecule type" value="Genomic_DNA"/>
</dbReference>
<feature type="region of interest" description="Disordered" evidence="5">
    <location>
        <begin position="1"/>
        <end position="34"/>
    </location>
</feature>
<dbReference type="Proteomes" id="UP000887116">
    <property type="component" value="Unassembled WGS sequence"/>
</dbReference>
<feature type="transmembrane region" description="Helical" evidence="6">
    <location>
        <begin position="108"/>
        <end position="134"/>
    </location>
</feature>
<protein>
    <submittedName>
        <fullName evidence="7">Tetraspanin</fullName>
    </submittedName>
</protein>
<comment type="subcellular location">
    <subcellularLocation>
        <location evidence="1">Membrane</location>
        <topology evidence="1">Multi-pass membrane protein</topology>
    </subcellularLocation>
</comment>
<feature type="transmembrane region" description="Helical" evidence="6">
    <location>
        <begin position="250"/>
        <end position="273"/>
    </location>
</feature>
<dbReference type="SUPFAM" id="SSF48652">
    <property type="entry name" value="Tetraspanin"/>
    <property type="match status" value="1"/>
</dbReference>
<dbReference type="PANTHER" id="PTHR19282">
    <property type="entry name" value="TETRASPANIN"/>
    <property type="match status" value="1"/>
</dbReference>
<dbReference type="OrthoDB" id="10051670at2759"/>
<dbReference type="AlphaFoldDB" id="A0A8X6G736"/>
<proteinExistence type="predicted"/>
<dbReference type="InterPro" id="IPR008952">
    <property type="entry name" value="Tetraspanin_EC2_sf"/>
</dbReference>
<sequence>MGYGRKDEENPVSEDEIEAVAEKKRLNTPEGEEMEMKKIPVKTRDGAYPEVIVGQSDPLIKAHHLKYLLLGFNFFLTILGLTLLAISIWIRVDPEFWEYETTLDVDNFHTVCIMFIVASLFILIVGFVGCFGAATERRWLLIAYIVIFGIVFVLQLGALVLMWSAPYSKTITKELERQIQKQIESRQTDDSSRKFVDFIQYHLECCGSISHKDYKGGAAPNSCLSKVDATIYTSGCASKMLTYLRGKAGIVGGLALPILLIQALALLSAGCLIKSLESESRYFM</sequence>
<evidence type="ECO:0000256" key="1">
    <source>
        <dbReference type="ARBA" id="ARBA00004141"/>
    </source>
</evidence>
<dbReference type="PANTHER" id="PTHR19282:SF544">
    <property type="entry name" value="TETRASPANIN"/>
    <property type="match status" value="1"/>
</dbReference>
<dbReference type="GO" id="GO:0005886">
    <property type="term" value="C:plasma membrane"/>
    <property type="evidence" value="ECO:0007669"/>
    <property type="project" value="TreeGrafter"/>
</dbReference>
<evidence type="ECO:0000256" key="3">
    <source>
        <dbReference type="ARBA" id="ARBA00022989"/>
    </source>
</evidence>
<dbReference type="InterPro" id="IPR018499">
    <property type="entry name" value="Tetraspanin/Peripherin"/>
</dbReference>
<evidence type="ECO:0000256" key="6">
    <source>
        <dbReference type="SAM" id="Phobius"/>
    </source>
</evidence>
<comment type="caution">
    <text evidence="7">The sequence shown here is derived from an EMBL/GenBank/DDBJ whole genome shotgun (WGS) entry which is preliminary data.</text>
</comment>
<evidence type="ECO:0000256" key="2">
    <source>
        <dbReference type="ARBA" id="ARBA00022692"/>
    </source>
</evidence>
<keyword evidence="3 6" id="KW-1133">Transmembrane helix</keyword>
<keyword evidence="8" id="KW-1185">Reference proteome</keyword>
<name>A0A8X6G736_TRICU</name>
<evidence type="ECO:0000256" key="5">
    <source>
        <dbReference type="SAM" id="MobiDB-lite"/>
    </source>
</evidence>
<keyword evidence="2 6" id="KW-0812">Transmembrane</keyword>
<evidence type="ECO:0000256" key="4">
    <source>
        <dbReference type="ARBA" id="ARBA00023136"/>
    </source>
</evidence>